<accession>A0ABS3K7K0</accession>
<keyword evidence="1 6" id="KW-0489">Methyltransferase</keyword>
<dbReference type="RefSeq" id="WP_207445037.1">
    <property type="nucleotide sequence ID" value="NZ_CP061091.1"/>
</dbReference>
<dbReference type="InterPro" id="IPR029063">
    <property type="entry name" value="SAM-dependent_MTases_sf"/>
</dbReference>
<dbReference type="EMBL" id="JACTNF010000002">
    <property type="protein sequence ID" value="MBO1073410.1"/>
    <property type="molecule type" value="Genomic_DNA"/>
</dbReference>
<organism evidence="6 7">
    <name type="scientific">Roseomonas marmotae</name>
    <dbReference type="NCBI Taxonomy" id="2768161"/>
    <lineage>
        <taxon>Bacteria</taxon>
        <taxon>Pseudomonadati</taxon>
        <taxon>Pseudomonadota</taxon>
        <taxon>Alphaproteobacteria</taxon>
        <taxon>Acetobacterales</taxon>
        <taxon>Roseomonadaceae</taxon>
        <taxon>Roseomonas</taxon>
    </lineage>
</organism>
<dbReference type="Pfam" id="PF13649">
    <property type="entry name" value="Methyltransf_25"/>
    <property type="match status" value="1"/>
</dbReference>
<keyword evidence="3" id="KW-0949">S-adenosyl-L-methionine</keyword>
<evidence type="ECO:0000256" key="4">
    <source>
        <dbReference type="SAM" id="MobiDB-lite"/>
    </source>
</evidence>
<reference evidence="6 7" key="1">
    <citation type="submission" date="2020-09" db="EMBL/GenBank/DDBJ databases">
        <title>Roseomonas.</title>
        <authorList>
            <person name="Zhu W."/>
        </authorList>
    </citation>
    <scope>NUCLEOTIDE SEQUENCE [LARGE SCALE GENOMIC DNA]</scope>
    <source>
        <strain evidence="6 7">1311</strain>
    </source>
</reference>
<dbReference type="GO" id="GO:0008168">
    <property type="term" value="F:methyltransferase activity"/>
    <property type="evidence" value="ECO:0007669"/>
    <property type="project" value="UniProtKB-KW"/>
</dbReference>
<evidence type="ECO:0000313" key="6">
    <source>
        <dbReference type="EMBL" id="MBO1073410.1"/>
    </source>
</evidence>
<dbReference type="SUPFAM" id="SSF53335">
    <property type="entry name" value="S-adenosyl-L-methionine-dependent methyltransferases"/>
    <property type="match status" value="1"/>
</dbReference>
<keyword evidence="2" id="KW-0808">Transferase</keyword>
<dbReference type="InterPro" id="IPR041698">
    <property type="entry name" value="Methyltransf_25"/>
</dbReference>
<dbReference type="PANTHER" id="PTHR43464">
    <property type="entry name" value="METHYLTRANSFERASE"/>
    <property type="match status" value="1"/>
</dbReference>
<evidence type="ECO:0000256" key="1">
    <source>
        <dbReference type="ARBA" id="ARBA00022603"/>
    </source>
</evidence>
<gene>
    <name evidence="6" type="ORF">IAI60_02170</name>
</gene>
<evidence type="ECO:0000256" key="3">
    <source>
        <dbReference type="ARBA" id="ARBA00022691"/>
    </source>
</evidence>
<protein>
    <submittedName>
        <fullName evidence="6">Class I SAM-dependent methyltransferase</fullName>
    </submittedName>
</protein>
<feature type="region of interest" description="Disordered" evidence="4">
    <location>
        <begin position="118"/>
        <end position="139"/>
    </location>
</feature>
<dbReference type="Proteomes" id="UP001518990">
    <property type="component" value="Unassembled WGS sequence"/>
</dbReference>
<evidence type="ECO:0000256" key="2">
    <source>
        <dbReference type="ARBA" id="ARBA00022679"/>
    </source>
</evidence>
<dbReference type="PANTHER" id="PTHR43464:SF19">
    <property type="entry name" value="UBIQUINONE BIOSYNTHESIS O-METHYLTRANSFERASE, MITOCHONDRIAL"/>
    <property type="match status" value="1"/>
</dbReference>
<keyword evidence="7" id="KW-1185">Reference proteome</keyword>
<dbReference type="Gene3D" id="3.40.50.150">
    <property type="entry name" value="Vaccinia Virus protein VP39"/>
    <property type="match status" value="1"/>
</dbReference>
<sequence>MPFPTDDRAWNDTLLYLLERRRPGERTLAPEEFADELPFVRPYSQQDEGEEPAYAWVVVHKGMTNAIKTEFLRQLTSWAVPVFANEVFVVFAREPGFAMTDLSDTDHVKSLLNVLPQREGASEPAPPAPAPEEAAPSAPVAAWMPAPAAAPVAEVEAQRSEAWSAPAGGPEDAEPLARPAPAAPPASGPNRLRHQEVRRLLRDYLGDTPGQRLLDLGCGTGRFAGLFTEAKVLGVDPRPEQVETARASHGGLPNFRFMVGDPARLDLSEPPFDVVLLVDALPTGMADSATLLQRAASHTRPGGLLFLTVDNSGALNHRVARLSGQAPQGGFTLAEVTGMVRAAGFQPLRADGLLLPWPGQAIEDEGILDTLRELGRLVGPTYAEGIALLARRS</sequence>
<dbReference type="CDD" id="cd02440">
    <property type="entry name" value="AdoMet_MTases"/>
    <property type="match status" value="1"/>
</dbReference>
<name>A0ABS3K7K0_9PROT</name>
<dbReference type="GO" id="GO:0032259">
    <property type="term" value="P:methylation"/>
    <property type="evidence" value="ECO:0007669"/>
    <property type="project" value="UniProtKB-KW"/>
</dbReference>
<feature type="region of interest" description="Disordered" evidence="4">
    <location>
        <begin position="153"/>
        <end position="193"/>
    </location>
</feature>
<feature type="domain" description="Methyltransferase" evidence="5">
    <location>
        <begin position="214"/>
        <end position="303"/>
    </location>
</feature>
<comment type="caution">
    <text evidence="6">The sequence shown here is derived from an EMBL/GenBank/DDBJ whole genome shotgun (WGS) entry which is preliminary data.</text>
</comment>
<proteinExistence type="predicted"/>
<evidence type="ECO:0000313" key="7">
    <source>
        <dbReference type="Proteomes" id="UP001518990"/>
    </source>
</evidence>
<evidence type="ECO:0000259" key="5">
    <source>
        <dbReference type="Pfam" id="PF13649"/>
    </source>
</evidence>